<dbReference type="Proteomes" id="UP000289954">
    <property type="component" value="Unassembled WGS sequence"/>
</dbReference>
<dbReference type="SUPFAM" id="SSF143120">
    <property type="entry name" value="YefM-like"/>
    <property type="match status" value="1"/>
</dbReference>
<dbReference type="AlphaFoldDB" id="A0A402DQZ0"/>
<evidence type="ECO:0008006" key="4">
    <source>
        <dbReference type="Google" id="ProtNLM"/>
    </source>
</evidence>
<evidence type="ECO:0000313" key="3">
    <source>
        <dbReference type="Proteomes" id="UP000289954"/>
    </source>
</evidence>
<dbReference type="OrthoDB" id="557859at2"/>
<comment type="caution">
    <text evidence="2">The sequence shown here is derived from an EMBL/GenBank/DDBJ whole genome shotgun (WGS) entry which is preliminary data.</text>
</comment>
<keyword evidence="3" id="KW-1185">Reference proteome</keyword>
<evidence type="ECO:0000313" key="2">
    <source>
        <dbReference type="EMBL" id="GCE76552.1"/>
    </source>
</evidence>
<dbReference type="EMBL" id="BIMR01000107">
    <property type="protein sequence ID" value="GCE76552.1"/>
    <property type="molecule type" value="Genomic_DNA"/>
</dbReference>
<reference evidence="2 3" key="1">
    <citation type="submission" date="2019-01" db="EMBL/GenBank/DDBJ databases">
        <title>Draft genome sequence of Cellulomonas takizawaensis strain TKZ-21.</title>
        <authorList>
            <person name="Yamamura H."/>
            <person name="Hayashi T."/>
            <person name="Hamada M."/>
            <person name="Serisawa Y."/>
            <person name="Matsuyama K."/>
            <person name="Nakagawa Y."/>
            <person name="Otoguro M."/>
            <person name="Yanagida F."/>
            <person name="Hayakawa M."/>
        </authorList>
    </citation>
    <scope>NUCLEOTIDE SEQUENCE [LARGE SCALE GENOMIC DNA]</scope>
    <source>
        <strain evidence="2 3">NBRC12680</strain>
    </source>
</reference>
<dbReference type="Gene3D" id="3.40.1620.10">
    <property type="entry name" value="YefM-like domain"/>
    <property type="match status" value="1"/>
</dbReference>
<protein>
    <recommendedName>
        <fullName evidence="4">Antitoxin</fullName>
    </recommendedName>
</protein>
<organism evidence="2 3">
    <name type="scientific">Cellulomonas biazotea</name>
    <dbReference type="NCBI Taxonomy" id="1709"/>
    <lineage>
        <taxon>Bacteria</taxon>
        <taxon>Bacillati</taxon>
        <taxon>Actinomycetota</taxon>
        <taxon>Actinomycetes</taxon>
        <taxon>Micrococcales</taxon>
        <taxon>Cellulomonadaceae</taxon>
        <taxon>Cellulomonas</taxon>
    </lineage>
</organism>
<proteinExistence type="inferred from homology"/>
<gene>
    <name evidence="2" type="ORF">CBZ_16080</name>
</gene>
<accession>A0A402DQZ0</accession>
<name>A0A402DQZ0_9CELL</name>
<dbReference type="InterPro" id="IPR036165">
    <property type="entry name" value="YefM-like_sf"/>
</dbReference>
<comment type="similarity">
    <text evidence="1">Belongs to the phD/YefM antitoxin family.</text>
</comment>
<evidence type="ECO:0000256" key="1">
    <source>
        <dbReference type="ARBA" id="ARBA00009981"/>
    </source>
</evidence>
<dbReference type="RefSeq" id="WP_130781149.1">
    <property type="nucleotide sequence ID" value="NZ_BIMR01000107.1"/>
</dbReference>
<sequence length="91" mass="10033">MRTVGTRELKQNPNAVIQEVLAADEAIAITTHGRPTGVHLVADRTRSARWVRGHDLLGVRPSTPDDSALLKAQIDAARDDEDVEDPWEPRS</sequence>